<protein>
    <submittedName>
        <fullName evidence="3">DUF3099 domain-containing protein</fullName>
    </submittedName>
</protein>
<name>A0A9D1H0A2_9ACTN</name>
<evidence type="ECO:0000256" key="2">
    <source>
        <dbReference type="SAM" id="Phobius"/>
    </source>
</evidence>
<keyword evidence="2" id="KW-0472">Membrane</keyword>
<evidence type="ECO:0000313" key="4">
    <source>
        <dbReference type="Proteomes" id="UP000886842"/>
    </source>
</evidence>
<feature type="compositionally biased region" description="Acidic residues" evidence="1">
    <location>
        <begin position="108"/>
        <end position="117"/>
    </location>
</feature>
<proteinExistence type="predicted"/>
<feature type="compositionally biased region" description="Basic and acidic residues" evidence="1">
    <location>
        <begin position="78"/>
        <end position="94"/>
    </location>
</feature>
<reference evidence="3" key="2">
    <citation type="journal article" date="2021" name="PeerJ">
        <title>Extensive microbial diversity within the chicken gut microbiome revealed by metagenomics and culture.</title>
        <authorList>
            <person name="Gilroy R."/>
            <person name="Ravi A."/>
            <person name="Getino M."/>
            <person name="Pursley I."/>
            <person name="Horton D.L."/>
            <person name="Alikhan N.F."/>
            <person name="Baker D."/>
            <person name="Gharbi K."/>
            <person name="Hall N."/>
            <person name="Watson M."/>
            <person name="Adriaenssens E.M."/>
            <person name="Foster-Nyarko E."/>
            <person name="Jarju S."/>
            <person name="Secka A."/>
            <person name="Antonio M."/>
            <person name="Oren A."/>
            <person name="Chaudhuri R.R."/>
            <person name="La Ragione R."/>
            <person name="Hildebrand F."/>
            <person name="Pallen M.J."/>
        </authorList>
    </citation>
    <scope>NUCLEOTIDE SEQUENCE</scope>
    <source>
        <strain evidence="3">ChiGjej1B1-24693</strain>
    </source>
</reference>
<dbReference type="Pfam" id="PF11298">
    <property type="entry name" value="DUF3099"/>
    <property type="match status" value="1"/>
</dbReference>
<accession>A0A9D1H0A2</accession>
<organism evidence="3 4">
    <name type="scientific">Candidatus Avipropionibacterium avicola</name>
    <dbReference type="NCBI Taxonomy" id="2840701"/>
    <lineage>
        <taxon>Bacteria</taxon>
        <taxon>Bacillati</taxon>
        <taxon>Actinomycetota</taxon>
        <taxon>Actinomycetes</taxon>
        <taxon>Propionibacteriales</taxon>
        <taxon>Propionibacteriaceae</taxon>
        <taxon>Propionibacteriaceae incertae sedis</taxon>
        <taxon>Candidatus Avipropionibacterium</taxon>
    </lineage>
</organism>
<comment type="caution">
    <text evidence="3">The sequence shown here is derived from an EMBL/GenBank/DDBJ whole genome shotgun (WGS) entry which is preliminary data.</text>
</comment>
<feature type="region of interest" description="Disordered" evidence="1">
    <location>
        <begin position="78"/>
        <end position="117"/>
    </location>
</feature>
<sequence length="117" mass="12707">MASHSSTVITDAPTAASKDARSRRNRYLVLQAARVVCIMIAFLIPGWPKWIVIAAAAILPAVAVLVANQPNQKALLEAEARARDREDAETDRPAVSDGSYQVIHGEVDETETETDPR</sequence>
<keyword evidence="2" id="KW-0812">Transmembrane</keyword>
<feature type="transmembrane region" description="Helical" evidence="2">
    <location>
        <begin position="50"/>
        <end position="67"/>
    </location>
</feature>
<evidence type="ECO:0000313" key="3">
    <source>
        <dbReference type="EMBL" id="HIT76055.1"/>
    </source>
</evidence>
<feature type="transmembrane region" description="Helical" evidence="2">
    <location>
        <begin position="27"/>
        <end position="44"/>
    </location>
</feature>
<evidence type="ECO:0000256" key="1">
    <source>
        <dbReference type="SAM" id="MobiDB-lite"/>
    </source>
</evidence>
<dbReference type="AlphaFoldDB" id="A0A9D1H0A2"/>
<dbReference type="EMBL" id="DVLP01000318">
    <property type="protein sequence ID" value="HIT76055.1"/>
    <property type="molecule type" value="Genomic_DNA"/>
</dbReference>
<dbReference type="InterPro" id="IPR021449">
    <property type="entry name" value="DUF3099"/>
</dbReference>
<keyword evidence="2" id="KW-1133">Transmembrane helix</keyword>
<reference evidence="3" key="1">
    <citation type="submission" date="2020-10" db="EMBL/GenBank/DDBJ databases">
        <authorList>
            <person name="Gilroy R."/>
        </authorList>
    </citation>
    <scope>NUCLEOTIDE SEQUENCE</scope>
    <source>
        <strain evidence="3">ChiGjej1B1-24693</strain>
    </source>
</reference>
<gene>
    <name evidence="3" type="ORF">IAA98_10750</name>
</gene>
<dbReference type="Proteomes" id="UP000886842">
    <property type="component" value="Unassembled WGS sequence"/>
</dbReference>